<organism evidence="2 3">
    <name type="scientific">Megasphaera massiliensis</name>
    <dbReference type="NCBI Taxonomy" id="1232428"/>
    <lineage>
        <taxon>Bacteria</taxon>
        <taxon>Bacillati</taxon>
        <taxon>Bacillota</taxon>
        <taxon>Negativicutes</taxon>
        <taxon>Veillonellales</taxon>
        <taxon>Veillonellaceae</taxon>
        <taxon>Megasphaera</taxon>
    </lineage>
</organism>
<proteinExistence type="predicted"/>
<dbReference type="Pfam" id="PF12641">
    <property type="entry name" value="Flavodoxin_3"/>
    <property type="match status" value="1"/>
</dbReference>
<dbReference type="RefSeq" id="WP_062411474.1">
    <property type="nucleotide sequence ID" value="NZ_JAJCIO010000003.1"/>
</dbReference>
<dbReference type="Gene3D" id="3.40.50.360">
    <property type="match status" value="1"/>
</dbReference>
<dbReference type="InterPro" id="IPR001226">
    <property type="entry name" value="Flavodoxin_CS"/>
</dbReference>
<dbReference type="Proteomes" id="UP001206692">
    <property type="component" value="Unassembled WGS sequence"/>
</dbReference>
<keyword evidence="3" id="KW-1185">Reference proteome</keyword>
<dbReference type="SUPFAM" id="SSF52218">
    <property type="entry name" value="Flavoproteins"/>
    <property type="match status" value="1"/>
</dbReference>
<dbReference type="PROSITE" id="PS00201">
    <property type="entry name" value="FLAVODOXIN"/>
    <property type="match status" value="1"/>
</dbReference>
<evidence type="ECO:0000313" key="2">
    <source>
        <dbReference type="EMBL" id="MCQ5341954.1"/>
    </source>
</evidence>
<evidence type="ECO:0000313" key="3">
    <source>
        <dbReference type="Proteomes" id="UP001206692"/>
    </source>
</evidence>
<evidence type="ECO:0000259" key="1">
    <source>
        <dbReference type="Pfam" id="PF12641"/>
    </source>
</evidence>
<feature type="domain" description="Flavodoxin-like" evidence="1">
    <location>
        <begin position="5"/>
        <end position="113"/>
    </location>
</feature>
<comment type="caution">
    <text evidence="2">The sequence shown here is derived from an EMBL/GenBank/DDBJ whole genome shotgun (WGS) entry which is preliminary data.</text>
</comment>
<sequence>MNAIVVYSSQTGRTKQIAQAVVSGLPEGTPCVSVDEMPKDLSGYDCVFVGFWSDKDQADPKGQEALRQIKNDNVAVFATLHDDPYSDQASKHLRGAVELLKPGSGVIGTYVTWTDKDKYMQVPVDESELNLDQARAFAQDTMSRVQKQ</sequence>
<accession>A0ABT1SQ28</accession>
<reference evidence="2 3" key="1">
    <citation type="submission" date="2022-06" db="EMBL/GenBank/DDBJ databases">
        <title>Isolation of gut microbiota from human fecal samples.</title>
        <authorList>
            <person name="Pamer E.G."/>
            <person name="Barat B."/>
            <person name="Waligurski E."/>
            <person name="Medina S."/>
            <person name="Paddock L."/>
            <person name="Mostad J."/>
        </authorList>
    </citation>
    <scope>NUCLEOTIDE SEQUENCE [LARGE SCALE GENOMIC DNA]</scope>
    <source>
        <strain evidence="2 3">DFI.1.1</strain>
    </source>
</reference>
<name>A0ABT1SQ28_9FIRM</name>
<dbReference type="InterPro" id="IPR008254">
    <property type="entry name" value="Flavodoxin/NO_synth"/>
</dbReference>
<dbReference type="InterPro" id="IPR029039">
    <property type="entry name" value="Flavoprotein-like_sf"/>
</dbReference>
<protein>
    <submittedName>
        <fullName evidence="2">Flavodoxin family protein</fullName>
    </submittedName>
</protein>
<gene>
    <name evidence="2" type="ORF">NE675_02720</name>
</gene>
<dbReference type="EMBL" id="JANGEW010000003">
    <property type="protein sequence ID" value="MCQ5341954.1"/>
    <property type="molecule type" value="Genomic_DNA"/>
</dbReference>